<gene>
    <name evidence="1" type="ORF">UW63_C0029G0010</name>
</gene>
<sequence length="87" mass="9163">MQTKKPVCTYAVPGFVEVSGLDGQLGDGRAAGADGAGEEDRFMRPLRIPPSAEGSTNLVVLTLSIGLHGRRASEFGLEFVFGLEVRG</sequence>
<organism evidence="1 2">
    <name type="scientific">Candidatus Uhrbacteria bacterium GW2011_GWF2_44_350</name>
    <dbReference type="NCBI Taxonomy" id="1619000"/>
    <lineage>
        <taxon>Bacteria</taxon>
        <taxon>Candidatus Uhriibacteriota</taxon>
    </lineage>
</organism>
<dbReference type="EMBL" id="LCJB01000029">
    <property type="protein sequence ID" value="KKT70306.1"/>
    <property type="molecule type" value="Genomic_DNA"/>
</dbReference>
<dbReference type="AlphaFoldDB" id="A0A0G1JF91"/>
<evidence type="ECO:0000313" key="1">
    <source>
        <dbReference type="EMBL" id="KKT70306.1"/>
    </source>
</evidence>
<evidence type="ECO:0000313" key="2">
    <source>
        <dbReference type="Proteomes" id="UP000034154"/>
    </source>
</evidence>
<protein>
    <submittedName>
        <fullName evidence="1">Uncharacterized protein</fullName>
    </submittedName>
</protein>
<dbReference type="Proteomes" id="UP000034154">
    <property type="component" value="Unassembled WGS sequence"/>
</dbReference>
<proteinExistence type="predicted"/>
<accession>A0A0G1JF91</accession>
<reference evidence="1 2" key="1">
    <citation type="journal article" date="2015" name="Nature">
        <title>rRNA introns, odd ribosomes, and small enigmatic genomes across a large radiation of phyla.</title>
        <authorList>
            <person name="Brown C.T."/>
            <person name="Hug L.A."/>
            <person name="Thomas B.C."/>
            <person name="Sharon I."/>
            <person name="Castelle C.J."/>
            <person name="Singh A."/>
            <person name="Wilkins M.J."/>
            <person name="Williams K.H."/>
            <person name="Banfield J.F."/>
        </authorList>
    </citation>
    <scope>NUCLEOTIDE SEQUENCE [LARGE SCALE GENOMIC DNA]</scope>
</reference>
<name>A0A0G1JF91_9BACT</name>
<comment type="caution">
    <text evidence="1">The sequence shown here is derived from an EMBL/GenBank/DDBJ whole genome shotgun (WGS) entry which is preliminary data.</text>
</comment>